<feature type="transmembrane region" description="Helical" evidence="5">
    <location>
        <begin position="16"/>
        <end position="38"/>
    </location>
</feature>
<dbReference type="InterPro" id="IPR036259">
    <property type="entry name" value="MFS_trans_sf"/>
</dbReference>
<keyword evidence="3 5" id="KW-1133">Transmembrane helix</keyword>
<feature type="transmembrane region" description="Helical" evidence="5">
    <location>
        <begin position="289"/>
        <end position="311"/>
    </location>
</feature>
<feature type="transmembrane region" description="Helical" evidence="5">
    <location>
        <begin position="355"/>
        <end position="374"/>
    </location>
</feature>
<dbReference type="GO" id="GO:0012505">
    <property type="term" value="C:endomembrane system"/>
    <property type="evidence" value="ECO:0007669"/>
    <property type="project" value="UniProtKB-SubCell"/>
</dbReference>
<feature type="transmembrane region" description="Helical" evidence="5">
    <location>
        <begin position="167"/>
        <end position="187"/>
    </location>
</feature>
<reference evidence="7" key="1">
    <citation type="submission" date="2018-05" db="EMBL/GenBank/DDBJ databases">
        <authorList>
            <person name="Lanie J.A."/>
            <person name="Ng W.-L."/>
            <person name="Kazmierczak K.M."/>
            <person name="Andrzejewski T.M."/>
            <person name="Davidsen T.M."/>
            <person name="Wayne K.J."/>
            <person name="Tettelin H."/>
            <person name="Glass J.I."/>
            <person name="Rusch D."/>
            <person name="Podicherti R."/>
            <person name="Tsui H.-C.T."/>
            <person name="Winkler M.E."/>
        </authorList>
    </citation>
    <scope>NUCLEOTIDE SEQUENCE</scope>
</reference>
<accession>A0A381Y4R6</accession>
<dbReference type="PROSITE" id="PS50850">
    <property type="entry name" value="MFS"/>
    <property type="match status" value="1"/>
</dbReference>
<dbReference type="PANTHER" id="PTHR23519:SF1">
    <property type="entry name" value="AUTOPHAGY-RELATED PROTEIN 22"/>
    <property type="match status" value="1"/>
</dbReference>
<dbReference type="InterPro" id="IPR050495">
    <property type="entry name" value="ATG22/LtaA_families"/>
</dbReference>
<proteinExistence type="predicted"/>
<dbReference type="InterPro" id="IPR020846">
    <property type="entry name" value="MFS_dom"/>
</dbReference>
<feature type="transmembrane region" description="Helical" evidence="5">
    <location>
        <begin position="317"/>
        <end position="334"/>
    </location>
</feature>
<feature type="transmembrane region" description="Helical" evidence="5">
    <location>
        <begin position="223"/>
        <end position="250"/>
    </location>
</feature>
<evidence type="ECO:0000256" key="1">
    <source>
        <dbReference type="ARBA" id="ARBA00004127"/>
    </source>
</evidence>
<sequence length="410" mass="44830">MASRELSSTRLTITSWVIYDMGSTLFFSGVVGLVFPLWVTDVMGGDDATVGYTLTASMLAVFFLSPVLGTLSDRFKRRMPFLLTLTIIGVISTFSIGTFQYSLSVALFCVAVSCVYLTGIFYNGLLADITTKNNVGFIGGIGVGMGYFGGILAVILGFLFLELKGHIFLFRTMAIFMLLLSVPLIIMGKYKLDDSFKLPVKKILLHTFLVTFRAISRTVDNKTWLWFLIARFWYLWAISAASFFAVLYGVNTVNLTEREVQLVLLVGIITGIPMGAVWGRVVDRVGPFLILRANVAMWVFLLALAAAIPILNLAKELWWAVGLMSGSALAGLYVSERPYVLSIAPKNKLGEYFGIFNMAGRLAAIAGPFSWGFISATLGLGQSAAIICLTVCALLAFIVLTLVKRPEKVV</sequence>
<feature type="transmembrane region" description="Helical" evidence="5">
    <location>
        <begin position="81"/>
        <end position="99"/>
    </location>
</feature>
<feature type="transmembrane region" description="Helical" evidence="5">
    <location>
        <begin position="137"/>
        <end position="161"/>
    </location>
</feature>
<keyword evidence="2 5" id="KW-0812">Transmembrane</keyword>
<evidence type="ECO:0000256" key="5">
    <source>
        <dbReference type="SAM" id="Phobius"/>
    </source>
</evidence>
<evidence type="ECO:0000256" key="4">
    <source>
        <dbReference type="ARBA" id="ARBA00023136"/>
    </source>
</evidence>
<evidence type="ECO:0000256" key="3">
    <source>
        <dbReference type="ARBA" id="ARBA00022989"/>
    </source>
</evidence>
<dbReference type="SUPFAM" id="SSF103473">
    <property type="entry name" value="MFS general substrate transporter"/>
    <property type="match status" value="1"/>
</dbReference>
<feature type="transmembrane region" description="Helical" evidence="5">
    <location>
        <begin position="105"/>
        <end position="125"/>
    </location>
</feature>
<dbReference type="GO" id="GO:0022857">
    <property type="term" value="F:transmembrane transporter activity"/>
    <property type="evidence" value="ECO:0007669"/>
    <property type="project" value="InterPro"/>
</dbReference>
<feature type="transmembrane region" description="Helical" evidence="5">
    <location>
        <begin position="262"/>
        <end position="282"/>
    </location>
</feature>
<organism evidence="7">
    <name type="scientific">marine metagenome</name>
    <dbReference type="NCBI Taxonomy" id="408172"/>
    <lineage>
        <taxon>unclassified sequences</taxon>
        <taxon>metagenomes</taxon>
        <taxon>ecological metagenomes</taxon>
    </lineage>
</organism>
<dbReference type="EMBL" id="UINC01017284">
    <property type="protein sequence ID" value="SVA71453.1"/>
    <property type="molecule type" value="Genomic_DNA"/>
</dbReference>
<dbReference type="AlphaFoldDB" id="A0A381Y4R6"/>
<feature type="domain" description="Major facilitator superfamily (MFS) profile" evidence="6">
    <location>
        <begin position="167"/>
        <end position="410"/>
    </location>
</feature>
<dbReference type="PANTHER" id="PTHR23519">
    <property type="entry name" value="AUTOPHAGY-RELATED PROTEIN 22"/>
    <property type="match status" value="1"/>
</dbReference>
<name>A0A381Y4R6_9ZZZZ</name>
<dbReference type="Gene3D" id="1.20.1250.20">
    <property type="entry name" value="MFS general substrate transporter like domains"/>
    <property type="match status" value="2"/>
</dbReference>
<dbReference type="Pfam" id="PF07690">
    <property type="entry name" value="MFS_1"/>
    <property type="match status" value="1"/>
</dbReference>
<comment type="subcellular location">
    <subcellularLocation>
        <location evidence="1">Endomembrane system</location>
        <topology evidence="1">Multi-pass membrane protein</topology>
    </subcellularLocation>
</comment>
<gene>
    <name evidence="7" type="ORF">METZ01_LOCUS124307</name>
</gene>
<dbReference type="InterPro" id="IPR011701">
    <property type="entry name" value="MFS"/>
</dbReference>
<feature type="transmembrane region" description="Helical" evidence="5">
    <location>
        <begin position="380"/>
        <end position="403"/>
    </location>
</feature>
<keyword evidence="4 5" id="KW-0472">Membrane</keyword>
<evidence type="ECO:0000259" key="6">
    <source>
        <dbReference type="PROSITE" id="PS50850"/>
    </source>
</evidence>
<evidence type="ECO:0000313" key="7">
    <source>
        <dbReference type="EMBL" id="SVA71453.1"/>
    </source>
</evidence>
<evidence type="ECO:0000256" key="2">
    <source>
        <dbReference type="ARBA" id="ARBA00022692"/>
    </source>
</evidence>
<feature type="transmembrane region" description="Helical" evidence="5">
    <location>
        <begin position="50"/>
        <end position="69"/>
    </location>
</feature>
<protein>
    <recommendedName>
        <fullName evidence="6">Major facilitator superfamily (MFS) profile domain-containing protein</fullName>
    </recommendedName>
</protein>